<evidence type="ECO:0000256" key="4">
    <source>
        <dbReference type="ARBA" id="ARBA00022741"/>
    </source>
</evidence>
<name>A0A345UM11_9BACT</name>
<dbReference type="InterPro" id="IPR027417">
    <property type="entry name" value="P-loop_NTPase"/>
</dbReference>
<accession>A0A345UM11</accession>
<dbReference type="FunFam" id="3.40.50.300:FF:000220">
    <property type="entry name" value="ATP-dependent protease ATPase subunit HslU"/>
    <property type="match status" value="1"/>
</dbReference>
<evidence type="ECO:0000256" key="7">
    <source>
        <dbReference type="HAMAP-Rule" id="MF_00249"/>
    </source>
</evidence>
<dbReference type="CDD" id="cd19498">
    <property type="entry name" value="RecA-like_HslU"/>
    <property type="match status" value="1"/>
</dbReference>
<evidence type="ECO:0000313" key="10">
    <source>
        <dbReference type="EMBL" id="AXJ01513.1"/>
    </source>
</evidence>
<feature type="domain" description="Clp ATPase C-terminal" evidence="9">
    <location>
        <begin position="367"/>
        <end position="467"/>
    </location>
</feature>
<dbReference type="SUPFAM" id="SSF52540">
    <property type="entry name" value="P-loop containing nucleoside triphosphate hydrolases"/>
    <property type="match status" value="1"/>
</dbReference>
<dbReference type="RefSeq" id="WP_114984689.1">
    <property type="nucleotide sequence ID" value="NZ_CP027806.1"/>
</dbReference>
<dbReference type="PANTHER" id="PTHR48102:SF3">
    <property type="entry name" value="ATP-DEPENDENT PROTEASE ATPASE SUBUNIT HSLU"/>
    <property type="match status" value="1"/>
</dbReference>
<proteinExistence type="inferred from homology"/>
<dbReference type="AlphaFoldDB" id="A0A345UM11"/>
<evidence type="ECO:0000259" key="8">
    <source>
        <dbReference type="SMART" id="SM00382"/>
    </source>
</evidence>
<keyword evidence="11" id="KW-1185">Reference proteome</keyword>
<dbReference type="GO" id="GO:0009376">
    <property type="term" value="C:HslUV protease complex"/>
    <property type="evidence" value="ECO:0007669"/>
    <property type="project" value="UniProtKB-UniRule"/>
</dbReference>
<feature type="binding site" evidence="7">
    <location>
        <position position="29"/>
    </location>
    <ligand>
        <name>ATP</name>
        <dbReference type="ChEBI" id="CHEBI:30616"/>
    </ligand>
</feature>
<protein>
    <recommendedName>
        <fullName evidence="7">ATP-dependent protease ATPase subunit HslU</fullName>
    </recommendedName>
    <alternativeName>
        <fullName evidence="7">Unfoldase HslU</fullName>
    </alternativeName>
</protein>
<dbReference type="GO" id="GO:0005524">
    <property type="term" value="F:ATP binding"/>
    <property type="evidence" value="ECO:0007669"/>
    <property type="project" value="UniProtKB-UniRule"/>
</dbReference>
<dbReference type="InterPro" id="IPR050052">
    <property type="entry name" value="ATP-dep_Clp_protease_ClpX"/>
</dbReference>
<evidence type="ECO:0000256" key="5">
    <source>
        <dbReference type="ARBA" id="ARBA00022840"/>
    </source>
</evidence>
<evidence type="ECO:0000256" key="2">
    <source>
        <dbReference type="ARBA" id="ARBA00009771"/>
    </source>
</evidence>
<feature type="binding site" evidence="7">
    <location>
        <position position="353"/>
    </location>
    <ligand>
        <name>ATP</name>
        <dbReference type="ChEBI" id="CHEBI:30616"/>
    </ligand>
</feature>
<keyword evidence="5 7" id="KW-0067">ATP-binding</keyword>
<dbReference type="EMBL" id="CP027806">
    <property type="protein sequence ID" value="AXJ01513.1"/>
    <property type="molecule type" value="Genomic_DNA"/>
</dbReference>
<gene>
    <name evidence="7" type="primary">hslU</name>
    <name evidence="10" type="ORF">CYPRO_2267</name>
</gene>
<dbReference type="SMART" id="SM00382">
    <property type="entry name" value="AAA"/>
    <property type="match status" value="1"/>
</dbReference>
<dbReference type="PANTHER" id="PTHR48102">
    <property type="entry name" value="ATP-DEPENDENT CLP PROTEASE ATP-BINDING SUBUNIT CLPX-LIKE, MITOCHONDRIAL-RELATED"/>
    <property type="match status" value="1"/>
</dbReference>
<dbReference type="FunFam" id="3.40.50.300:FF:000213">
    <property type="entry name" value="ATP-dependent protease ATPase subunit HslU"/>
    <property type="match status" value="1"/>
</dbReference>
<comment type="subunit">
    <text evidence="7">A double ring-shaped homohexamer of HslV is capped on each side by a ring-shaped HslU homohexamer. The assembly of the HslU/HslV complex is dependent on binding of ATP.</text>
</comment>
<comment type="subcellular location">
    <subcellularLocation>
        <location evidence="1 7">Cytoplasm</location>
    </subcellularLocation>
</comment>
<dbReference type="KEGG" id="cprv:CYPRO_2267"/>
<dbReference type="GO" id="GO:0036402">
    <property type="term" value="F:proteasome-activating activity"/>
    <property type="evidence" value="ECO:0007669"/>
    <property type="project" value="UniProtKB-UniRule"/>
</dbReference>
<dbReference type="Pfam" id="PF00004">
    <property type="entry name" value="AAA"/>
    <property type="match status" value="1"/>
</dbReference>
<feature type="domain" description="AAA+ ATPase" evidence="8">
    <location>
        <begin position="60"/>
        <end position="368"/>
    </location>
</feature>
<dbReference type="GO" id="GO:0016887">
    <property type="term" value="F:ATP hydrolysis activity"/>
    <property type="evidence" value="ECO:0007669"/>
    <property type="project" value="InterPro"/>
</dbReference>
<dbReference type="InterPro" id="IPR003593">
    <property type="entry name" value="AAA+_ATPase"/>
</dbReference>
<keyword evidence="4 7" id="KW-0547">Nucleotide-binding</keyword>
<dbReference type="InterPro" id="IPR004491">
    <property type="entry name" value="HslU"/>
</dbReference>
<feature type="binding site" evidence="7">
    <location>
        <begin position="71"/>
        <end position="76"/>
    </location>
    <ligand>
        <name>ATP</name>
        <dbReference type="ChEBI" id="CHEBI:30616"/>
    </ligand>
</feature>
<dbReference type="GO" id="GO:0043335">
    <property type="term" value="P:protein unfolding"/>
    <property type="evidence" value="ECO:0007669"/>
    <property type="project" value="UniProtKB-UniRule"/>
</dbReference>
<comment type="similarity">
    <text evidence="2 7">Belongs to the ClpX chaperone family. HslU subfamily.</text>
</comment>
<dbReference type="OrthoDB" id="9804062at2"/>
<feature type="binding site" evidence="7">
    <location>
        <position position="425"/>
    </location>
    <ligand>
        <name>ATP</name>
        <dbReference type="ChEBI" id="CHEBI:30616"/>
    </ligand>
</feature>
<evidence type="ECO:0000259" key="9">
    <source>
        <dbReference type="SMART" id="SM01086"/>
    </source>
</evidence>
<evidence type="ECO:0000313" key="11">
    <source>
        <dbReference type="Proteomes" id="UP000254808"/>
    </source>
</evidence>
<keyword evidence="6 7" id="KW-0143">Chaperone</keyword>
<dbReference type="Proteomes" id="UP000254808">
    <property type="component" value="Chromosome"/>
</dbReference>
<feature type="binding site" evidence="7">
    <location>
        <position position="287"/>
    </location>
    <ligand>
        <name>ATP</name>
        <dbReference type="ChEBI" id="CHEBI:30616"/>
    </ligand>
</feature>
<dbReference type="Gene3D" id="3.40.50.300">
    <property type="entry name" value="P-loop containing nucleotide triphosphate hydrolases"/>
    <property type="match status" value="2"/>
</dbReference>
<dbReference type="NCBIfam" id="TIGR00390">
    <property type="entry name" value="hslU"/>
    <property type="match status" value="1"/>
</dbReference>
<dbReference type="Gene3D" id="1.10.8.10">
    <property type="entry name" value="DNA helicase RuvA subunit, C-terminal domain"/>
    <property type="match status" value="2"/>
</dbReference>
<keyword evidence="10" id="KW-0378">Hydrolase</keyword>
<dbReference type="SMART" id="SM01086">
    <property type="entry name" value="ClpB_D2-small"/>
    <property type="match status" value="1"/>
</dbReference>
<sequence length="476" mass="53334">MAESTKLQAHKLDHLTPQQIVASLDQFIIGQKAAKKSVAIALRNRWRRMNAGDSIRDEILPNNIILIGPTGVGKTEIARRLAKLARAPFIKVEATKFTEVGYVGRDVESMIRDLTEISIGIVKQEMRDNVKPRAEEMVEERILDILIPPLSKKRSTNNYNKSTTAGQEVGFNAATASDEELNERTREKFRQKLANGELEEREIELHVKASSGSTMQIFGPQGMEEMGMNLQDMLGNLMPQKTKKRKMKIKNARQHLFQEEAEKLIDHESAVQIALDRVQSTGIVFLDEIDKIAGNSSKSGGPDVSRQGVQRDLLPIVEGSTVTTKYGMVKTDHILFIASGAFNVAKPSDLIPELQGRFPIRVEMDSLTEEDFYQILTTPKNALTIQYQAMMKSEGIDLTFTDEALREIAKIAANVNHDVENIGARRLHTILSTVLEELLYAVPDDISEGTIHIDRDYVSKQLDQIVTDKDLSQFIL</sequence>
<evidence type="ECO:0000256" key="1">
    <source>
        <dbReference type="ARBA" id="ARBA00004496"/>
    </source>
</evidence>
<reference evidence="10 11" key="1">
    <citation type="submission" date="2018-03" db="EMBL/GenBank/DDBJ databases">
        <title>Phenotypic and genomic properties of Cyclonatronum proteinivorum gen. nov., sp. nov., a haloalkaliphilic bacteroidete from soda lakes possessing Na+-translocating rhodopsin.</title>
        <authorList>
            <person name="Toshchakov S.V."/>
            <person name="Korzhenkov A."/>
            <person name="Samarov N.I."/>
            <person name="Kublanov I.V."/>
            <person name="Muntyan M.S."/>
            <person name="Sorokin D.Y."/>
        </authorList>
    </citation>
    <scope>NUCLEOTIDE SEQUENCE [LARGE SCALE GENOMIC DNA]</scope>
    <source>
        <strain evidence="10 11">Omega</strain>
    </source>
</reference>
<dbReference type="GO" id="GO:0008233">
    <property type="term" value="F:peptidase activity"/>
    <property type="evidence" value="ECO:0007669"/>
    <property type="project" value="UniProtKB-KW"/>
</dbReference>
<dbReference type="InterPro" id="IPR019489">
    <property type="entry name" value="Clp_ATPase_C"/>
</dbReference>
<dbReference type="Gene3D" id="1.10.8.60">
    <property type="match status" value="1"/>
</dbReference>
<evidence type="ECO:0000256" key="3">
    <source>
        <dbReference type="ARBA" id="ARBA00022490"/>
    </source>
</evidence>
<dbReference type="Pfam" id="PF07724">
    <property type="entry name" value="AAA_2"/>
    <property type="match status" value="1"/>
</dbReference>
<organism evidence="10 11">
    <name type="scientific">Cyclonatronum proteinivorum</name>
    <dbReference type="NCBI Taxonomy" id="1457365"/>
    <lineage>
        <taxon>Bacteria</taxon>
        <taxon>Pseudomonadati</taxon>
        <taxon>Balneolota</taxon>
        <taxon>Balneolia</taxon>
        <taxon>Balneolales</taxon>
        <taxon>Cyclonatronaceae</taxon>
        <taxon>Cyclonatronum</taxon>
    </lineage>
</organism>
<evidence type="ECO:0000256" key="6">
    <source>
        <dbReference type="ARBA" id="ARBA00023186"/>
    </source>
</evidence>
<dbReference type="NCBIfam" id="NF003544">
    <property type="entry name" value="PRK05201.1"/>
    <property type="match status" value="1"/>
</dbReference>
<comment type="function">
    <text evidence="7">ATPase subunit of a proteasome-like degradation complex; this subunit has chaperone activity. The binding of ATP and its subsequent hydrolysis by HslU are essential for unfolding of protein substrates subsequently hydrolyzed by HslV. HslU recognizes the N-terminal part of its protein substrates and unfolds these before they are guided to HslV for hydrolysis.</text>
</comment>
<keyword evidence="3 7" id="KW-0963">Cytoplasm</keyword>
<dbReference type="HAMAP" id="MF_00249">
    <property type="entry name" value="HslU"/>
    <property type="match status" value="1"/>
</dbReference>
<keyword evidence="10" id="KW-0645">Protease</keyword>
<dbReference type="InterPro" id="IPR003959">
    <property type="entry name" value="ATPase_AAA_core"/>
</dbReference>